<dbReference type="GO" id="GO:0005783">
    <property type="term" value="C:endoplasmic reticulum"/>
    <property type="evidence" value="ECO:0007669"/>
    <property type="project" value="UniProtKB-SubCell"/>
</dbReference>
<evidence type="ECO:0000256" key="7">
    <source>
        <dbReference type="SAM" id="MobiDB-lite"/>
    </source>
</evidence>
<evidence type="ECO:0000256" key="8">
    <source>
        <dbReference type="SAM" id="SignalP"/>
    </source>
</evidence>
<dbReference type="Gene3D" id="6.10.250.640">
    <property type="match status" value="1"/>
</dbReference>
<feature type="signal peptide" evidence="8">
    <location>
        <begin position="1"/>
        <end position="20"/>
    </location>
</feature>
<gene>
    <name evidence="9" type="ORF">TBIB3V08_LOCUS3790</name>
</gene>
<sequence>MNYLFIVINLCLLVPSITYSKKIKGEDKPSWAKKDIRDYNDADLERLLDQWEEDEEPLEEDELPEHLRPQPKIDFSQIDMSNPENLLKLSKKGRTLMVFVSVVGNPTRQETEQITQLWQTSLWNSHIQAERYLVDDNRAIFMFKDGSQAWDAKNFIVEQEKCKEVVIENKTYHGKHTKQGKEEARNANEQKNKTEKKKKKKSKEEL</sequence>
<feature type="region of interest" description="Disordered" evidence="7">
    <location>
        <begin position="170"/>
        <end position="206"/>
    </location>
</feature>
<evidence type="ECO:0000256" key="2">
    <source>
        <dbReference type="ARBA" id="ARBA00011068"/>
    </source>
</evidence>
<protein>
    <recommendedName>
        <fullName evidence="10">LDLR chaperone boca</fullName>
    </recommendedName>
</protein>
<evidence type="ECO:0000256" key="5">
    <source>
        <dbReference type="ARBA" id="ARBA00022824"/>
    </source>
</evidence>
<dbReference type="GO" id="GO:0016055">
    <property type="term" value="P:Wnt signaling pathway"/>
    <property type="evidence" value="ECO:0007669"/>
    <property type="project" value="UniProtKB-KW"/>
</dbReference>
<dbReference type="Gene3D" id="3.30.70.260">
    <property type="match status" value="1"/>
</dbReference>
<evidence type="ECO:0000313" key="9">
    <source>
        <dbReference type="EMBL" id="CAD7441319.1"/>
    </source>
</evidence>
<comment type="subcellular location">
    <subcellularLocation>
        <location evidence="1">Endoplasmic reticulum</location>
    </subcellularLocation>
</comment>
<feature type="compositionally biased region" description="Basic and acidic residues" evidence="7">
    <location>
        <begin position="179"/>
        <end position="193"/>
    </location>
</feature>
<dbReference type="InterPro" id="IPR019330">
    <property type="entry name" value="MESD"/>
</dbReference>
<evidence type="ECO:0000256" key="4">
    <source>
        <dbReference type="ARBA" id="ARBA00022729"/>
    </source>
</evidence>
<organism evidence="9">
    <name type="scientific">Timema bartmani</name>
    <dbReference type="NCBI Taxonomy" id="61472"/>
    <lineage>
        <taxon>Eukaryota</taxon>
        <taxon>Metazoa</taxon>
        <taxon>Ecdysozoa</taxon>
        <taxon>Arthropoda</taxon>
        <taxon>Hexapoda</taxon>
        <taxon>Insecta</taxon>
        <taxon>Pterygota</taxon>
        <taxon>Neoptera</taxon>
        <taxon>Polyneoptera</taxon>
        <taxon>Phasmatodea</taxon>
        <taxon>Timematodea</taxon>
        <taxon>Timematoidea</taxon>
        <taxon>Timematidae</taxon>
        <taxon>Timema</taxon>
    </lineage>
</organism>
<feature type="chain" id="PRO_5030877438" description="LDLR chaperone boca" evidence="8">
    <location>
        <begin position="21"/>
        <end position="206"/>
    </location>
</feature>
<evidence type="ECO:0008006" key="10">
    <source>
        <dbReference type="Google" id="ProtNLM"/>
    </source>
</evidence>
<dbReference type="PANTHER" id="PTHR17600:SF2">
    <property type="entry name" value="LRP CHAPERONE MESD"/>
    <property type="match status" value="1"/>
</dbReference>
<dbReference type="Pfam" id="PF10185">
    <property type="entry name" value="Mesd"/>
    <property type="match status" value="1"/>
</dbReference>
<dbReference type="PANTHER" id="PTHR17600">
    <property type="entry name" value="MESODERM DEVELOPMENT CANDIDATE 2"/>
    <property type="match status" value="1"/>
</dbReference>
<dbReference type="AlphaFoldDB" id="A0A7R9HYY5"/>
<proteinExistence type="inferred from homology"/>
<reference evidence="9" key="1">
    <citation type="submission" date="2020-11" db="EMBL/GenBank/DDBJ databases">
        <authorList>
            <person name="Tran Van P."/>
        </authorList>
    </citation>
    <scope>NUCLEOTIDE SEQUENCE</scope>
</reference>
<name>A0A7R9HYY5_9NEOP</name>
<feature type="compositionally biased region" description="Basic residues" evidence="7">
    <location>
        <begin position="194"/>
        <end position="206"/>
    </location>
</feature>
<dbReference type="GO" id="GO:0006457">
    <property type="term" value="P:protein folding"/>
    <property type="evidence" value="ECO:0007669"/>
    <property type="project" value="InterPro"/>
</dbReference>
<keyword evidence="6" id="KW-0143">Chaperone</keyword>
<comment type="similarity">
    <text evidence="2">Belongs to the MESD family.</text>
</comment>
<evidence type="ECO:0000256" key="6">
    <source>
        <dbReference type="ARBA" id="ARBA00023186"/>
    </source>
</evidence>
<keyword evidence="4 8" id="KW-0732">Signal</keyword>
<accession>A0A7R9HYY5</accession>
<keyword evidence="5" id="KW-0256">Endoplasmic reticulum</keyword>
<keyword evidence="3" id="KW-0879">Wnt signaling pathway</keyword>
<dbReference type="FunFam" id="3.30.70.260:FF:000031">
    <property type="entry name" value="LDLR chaperone MESD"/>
    <property type="match status" value="1"/>
</dbReference>
<evidence type="ECO:0000256" key="3">
    <source>
        <dbReference type="ARBA" id="ARBA00022687"/>
    </source>
</evidence>
<dbReference type="EMBL" id="OD565281">
    <property type="protein sequence ID" value="CAD7441319.1"/>
    <property type="molecule type" value="Genomic_DNA"/>
</dbReference>
<evidence type="ECO:0000256" key="1">
    <source>
        <dbReference type="ARBA" id="ARBA00004240"/>
    </source>
</evidence>